<evidence type="ECO:0000256" key="5">
    <source>
        <dbReference type="ARBA" id="ARBA00022763"/>
    </source>
</evidence>
<evidence type="ECO:0000256" key="8">
    <source>
        <dbReference type="ARBA" id="ARBA00023204"/>
    </source>
</evidence>
<keyword evidence="5" id="KW-0227">DNA damage</keyword>
<dbReference type="Pfam" id="PF03372">
    <property type="entry name" value="Exo_endo_phos"/>
    <property type="match status" value="1"/>
</dbReference>
<evidence type="ECO:0000256" key="3">
    <source>
        <dbReference type="ARBA" id="ARBA00022722"/>
    </source>
</evidence>
<dbReference type="RefSeq" id="WP_298263286.1">
    <property type="nucleotide sequence ID" value="NZ_JBHTIC010000008.1"/>
</dbReference>
<evidence type="ECO:0000256" key="2">
    <source>
        <dbReference type="ARBA" id="ARBA00001946"/>
    </source>
</evidence>
<dbReference type="CDD" id="cd09084">
    <property type="entry name" value="EEP-2"/>
    <property type="match status" value="1"/>
</dbReference>
<dbReference type="Proteomes" id="UP001597032">
    <property type="component" value="Unassembled WGS sequence"/>
</dbReference>
<dbReference type="PANTHER" id="PTHR15822:SF4">
    <property type="entry name" value="TYROSYL-DNA PHOSPHODIESTERASE 2"/>
    <property type="match status" value="1"/>
</dbReference>
<keyword evidence="12" id="KW-1185">Reference proteome</keyword>
<dbReference type="Gene3D" id="3.60.10.10">
    <property type="entry name" value="Endonuclease/exonuclease/phosphatase"/>
    <property type="match status" value="1"/>
</dbReference>
<evidence type="ECO:0000256" key="9">
    <source>
        <dbReference type="SAM" id="Phobius"/>
    </source>
</evidence>
<evidence type="ECO:0000259" key="10">
    <source>
        <dbReference type="Pfam" id="PF03372"/>
    </source>
</evidence>
<keyword evidence="6" id="KW-0378">Hydrolase</keyword>
<dbReference type="InterPro" id="IPR051547">
    <property type="entry name" value="TDP2-like"/>
</dbReference>
<organism evidence="11 12">
    <name type="scientific">Lutibacter aestuarii</name>
    <dbReference type="NCBI Taxonomy" id="861111"/>
    <lineage>
        <taxon>Bacteria</taxon>
        <taxon>Pseudomonadati</taxon>
        <taxon>Bacteroidota</taxon>
        <taxon>Flavobacteriia</taxon>
        <taxon>Flavobacteriales</taxon>
        <taxon>Flavobacteriaceae</taxon>
        <taxon>Lutibacter</taxon>
    </lineage>
</organism>
<dbReference type="InterPro" id="IPR005135">
    <property type="entry name" value="Endo/exonuclease/phosphatase"/>
</dbReference>
<evidence type="ECO:0000256" key="1">
    <source>
        <dbReference type="ARBA" id="ARBA00001936"/>
    </source>
</evidence>
<feature type="transmembrane region" description="Helical" evidence="9">
    <location>
        <begin position="38"/>
        <end position="61"/>
    </location>
</feature>
<comment type="cofactor">
    <cofactor evidence="1">
        <name>Mn(2+)</name>
        <dbReference type="ChEBI" id="CHEBI:29035"/>
    </cofactor>
</comment>
<evidence type="ECO:0000313" key="12">
    <source>
        <dbReference type="Proteomes" id="UP001597032"/>
    </source>
</evidence>
<dbReference type="InterPro" id="IPR036691">
    <property type="entry name" value="Endo/exonu/phosph_ase_sf"/>
</dbReference>
<evidence type="ECO:0000256" key="7">
    <source>
        <dbReference type="ARBA" id="ARBA00022842"/>
    </source>
</evidence>
<evidence type="ECO:0000256" key="4">
    <source>
        <dbReference type="ARBA" id="ARBA00022723"/>
    </source>
</evidence>
<keyword evidence="4" id="KW-0479">Metal-binding</keyword>
<comment type="cofactor">
    <cofactor evidence="2">
        <name>Mg(2+)</name>
        <dbReference type="ChEBI" id="CHEBI:18420"/>
    </cofactor>
</comment>
<keyword evidence="3" id="KW-0540">Nuclease</keyword>
<dbReference type="SUPFAM" id="SSF56219">
    <property type="entry name" value="DNase I-like"/>
    <property type="match status" value="1"/>
</dbReference>
<dbReference type="PANTHER" id="PTHR15822">
    <property type="entry name" value="TRAF AND TNF RECEPTOR-ASSOCIATED PROTEIN"/>
    <property type="match status" value="1"/>
</dbReference>
<keyword evidence="8" id="KW-0234">DNA repair</keyword>
<protein>
    <submittedName>
        <fullName evidence="11">Endonuclease/exonuclease/phosphatase family protein</fullName>
    </submittedName>
</protein>
<comment type="caution">
    <text evidence="11">The sequence shown here is derived from an EMBL/GenBank/DDBJ whole genome shotgun (WGS) entry which is preliminary data.</text>
</comment>
<gene>
    <name evidence="11" type="ORF">ACFQZW_10950</name>
</gene>
<accession>A0ABW2Z708</accession>
<keyword evidence="9" id="KW-1133">Transmembrane helix</keyword>
<sequence length="339" mass="39785">MKKLSLIDKFIFIVNSILATILFIAYFSYYVSPNSISFVSILSLSIPFLILINLIFAIYWLIKLKKQFWLSTIILLLGYQYIAKFYSFSEKKVLLTKDIKVMSYNVRMFNLYNWIEEKNVAQKIYDFIKDKDPDILCLQEFHTAAKIGFNYPYKFIKTSNKKNNFGHAIFSKYKIINSGSLNFSNTSNNTIFVDVVKNKDTIRVYNVHLESLKINPKKDNFNQEISDKLRVRVENSFKKQANQATLITEHLKKVNYKSIICADLNNNAFSWVYRKLIADKNDAFEVAGEGFGKTFDYYFPFRIDFILTDKALEINNFKTFHIPHSDHYPIMARLNFNPS</sequence>
<reference evidence="12" key="1">
    <citation type="journal article" date="2019" name="Int. J. Syst. Evol. Microbiol.">
        <title>The Global Catalogue of Microorganisms (GCM) 10K type strain sequencing project: providing services to taxonomists for standard genome sequencing and annotation.</title>
        <authorList>
            <consortium name="The Broad Institute Genomics Platform"/>
            <consortium name="The Broad Institute Genome Sequencing Center for Infectious Disease"/>
            <person name="Wu L."/>
            <person name="Ma J."/>
        </authorList>
    </citation>
    <scope>NUCLEOTIDE SEQUENCE [LARGE SCALE GENOMIC DNA]</scope>
    <source>
        <strain evidence="12">CCUG 60022</strain>
    </source>
</reference>
<evidence type="ECO:0000256" key="6">
    <source>
        <dbReference type="ARBA" id="ARBA00022801"/>
    </source>
</evidence>
<evidence type="ECO:0000313" key="11">
    <source>
        <dbReference type="EMBL" id="MFD0762602.1"/>
    </source>
</evidence>
<keyword evidence="7" id="KW-0460">Magnesium</keyword>
<feature type="transmembrane region" description="Helical" evidence="9">
    <location>
        <begin position="12"/>
        <end position="32"/>
    </location>
</feature>
<feature type="domain" description="Endonuclease/exonuclease/phosphatase" evidence="10">
    <location>
        <begin position="102"/>
        <end position="327"/>
    </location>
</feature>
<name>A0ABW2Z708_9FLAO</name>
<dbReference type="EMBL" id="JBHTIC010000008">
    <property type="protein sequence ID" value="MFD0762602.1"/>
    <property type="molecule type" value="Genomic_DNA"/>
</dbReference>
<keyword evidence="11" id="KW-0255">Endonuclease</keyword>
<keyword evidence="9" id="KW-0812">Transmembrane</keyword>
<keyword evidence="9" id="KW-0472">Membrane</keyword>
<proteinExistence type="predicted"/>
<dbReference type="GO" id="GO:0004519">
    <property type="term" value="F:endonuclease activity"/>
    <property type="evidence" value="ECO:0007669"/>
    <property type="project" value="UniProtKB-KW"/>
</dbReference>